<evidence type="ECO:0000256" key="1">
    <source>
        <dbReference type="SAM" id="MobiDB-lite"/>
    </source>
</evidence>
<dbReference type="PANTHER" id="PTHR33164">
    <property type="entry name" value="TRANSCRIPTIONAL REGULATOR, MARR FAMILY"/>
    <property type="match status" value="1"/>
</dbReference>
<evidence type="ECO:0000313" key="3">
    <source>
        <dbReference type="EMBL" id="BAG29548.1"/>
    </source>
</evidence>
<name>B2GGX5_KOCRD</name>
<organism evidence="3 4">
    <name type="scientific">Kocuria rhizophila (strain ATCC 9341 / DSM 348 / NBRC 103217 / DC2201)</name>
    <dbReference type="NCBI Taxonomy" id="378753"/>
    <lineage>
        <taxon>Bacteria</taxon>
        <taxon>Bacillati</taxon>
        <taxon>Actinomycetota</taxon>
        <taxon>Actinomycetes</taxon>
        <taxon>Micrococcales</taxon>
        <taxon>Micrococcaceae</taxon>
        <taxon>Kocuria</taxon>
    </lineage>
</organism>
<dbReference type="RefSeq" id="WP_012398269.1">
    <property type="nucleotide sequence ID" value="NC_010617.1"/>
</dbReference>
<dbReference type="GO" id="GO:0006950">
    <property type="term" value="P:response to stress"/>
    <property type="evidence" value="ECO:0007669"/>
    <property type="project" value="TreeGrafter"/>
</dbReference>
<accession>B2GGX5</accession>
<dbReference type="InterPro" id="IPR036390">
    <property type="entry name" value="WH_DNA-bd_sf"/>
</dbReference>
<dbReference type="InterPro" id="IPR000835">
    <property type="entry name" value="HTH_MarR-typ"/>
</dbReference>
<dbReference type="STRING" id="378753.KRH_12010"/>
<feature type="compositionally biased region" description="Pro residues" evidence="1">
    <location>
        <begin position="164"/>
        <end position="174"/>
    </location>
</feature>
<dbReference type="SMART" id="SM00347">
    <property type="entry name" value="HTH_MARR"/>
    <property type="match status" value="1"/>
</dbReference>
<sequence length="174" mass="18334">MGVSNGTAEQLVRDLLELQRATRRVLKATAAQRELTVVQTNILTMLTCMPGRRAKDIVAESNLGASGMSRQLAVLEQLGHVVRAPDPEDGRAQILSITDSGRRALETALRADARSLVVRLADLSEAEAVRTSADLKRLTELFLSSSGMSPMTTAVPVVTGGPGDPGPPGPGPGR</sequence>
<dbReference type="AlphaFoldDB" id="B2GGX5"/>
<dbReference type="GO" id="GO:0003700">
    <property type="term" value="F:DNA-binding transcription factor activity"/>
    <property type="evidence" value="ECO:0007669"/>
    <property type="project" value="InterPro"/>
</dbReference>
<proteinExistence type="predicted"/>
<dbReference type="eggNOG" id="COG1846">
    <property type="taxonomic scope" value="Bacteria"/>
</dbReference>
<dbReference type="InterPro" id="IPR036388">
    <property type="entry name" value="WH-like_DNA-bd_sf"/>
</dbReference>
<dbReference type="Proteomes" id="UP000008838">
    <property type="component" value="Chromosome"/>
</dbReference>
<feature type="region of interest" description="Disordered" evidence="1">
    <location>
        <begin position="151"/>
        <end position="174"/>
    </location>
</feature>
<gene>
    <name evidence="3" type="ordered locus">KRH_12010</name>
</gene>
<reference evidence="3 4" key="1">
    <citation type="journal article" date="2008" name="J. Bacteriol.">
        <title>Complete genome sequence of the soil actinomycete Kocuria rhizophila.</title>
        <authorList>
            <person name="Takarada H."/>
            <person name="Sekine M."/>
            <person name="Kosugi H."/>
            <person name="Matsuo Y."/>
            <person name="Fujisawa T."/>
            <person name="Omata S."/>
            <person name="Kishi E."/>
            <person name="Shimizu A."/>
            <person name="Tsukatani N."/>
            <person name="Tanikawa S."/>
            <person name="Fujita N."/>
            <person name="Harayama S."/>
        </authorList>
    </citation>
    <scope>NUCLEOTIDE SEQUENCE [LARGE SCALE GENOMIC DNA]</scope>
    <source>
        <strain evidence="4">ATCC 9341 / DSM 348 / NBRC 103217 / DC2201</strain>
    </source>
</reference>
<dbReference type="OrthoDB" id="8966183at2"/>
<dbReference type="PANTHER" id="PTHR33164:SF57">
    <property type="entry name" value="MARR-FAMILY TRANSCRIPTIONAL REGULATOR"/>
    <property type="match status" value="1"/>
</dbReference>
<dbReference type="Gene3D" id="1.10.10.10">
    <property type="entry name" value="Winged helix-like DNA-binding domain superfamily/Winged helix DNA-binding domain"/>
    <property type="match status" value="1"/>
</dbReference>
<evidence type="ECO:0000313" key="4">
    <source>
        <dbReference type="Proteomes" id="UP000008838"/>
    </source>
</evidence>
<dbReference type="EMBL" id="AP009152">
    <property type="protein sequence ID" value="BAG29548.1"/>
    <property type="molecule type" value="Genomic_DNA"/>
</dbReference>
<dbReference type="Pfam" id="PF12802">
    <property type="entry name" value="MarR_2"/>
    <property type="match status" value="1"/>
</dbReference>
<dbReference type="HOGENOM" id="CLU_083287_15_0_11"/>
<evidence type="ECO:0000259" key="2">
    <source>
        <dbReference type="PROSITE" id="PS50995"/>
    </source>
</evidence>
<protein>
    <submittedName>
        <fullName evidence="3">Putative MarR family transcriptional regulator</fullName>
    </submittedName>
</protein>
<dbReference type="KEGG" id="krh:KRH_12010"/>
<feature type="domain" description="HTH marR-type" evidence="2">
    <location>
        <begin position="8"/>
        <end position="140"/>
    </location>
</feature>
<dbReference type="PROSITE" id="PS50995">
    <property type="entry name" value="HTH_MARR_2"/>
    <property type="match status" value="1"/>
</dbReference>
<dbReference type="SUPFAM" id="SSF46785">
    <property type="entry name" value="Winged helix' DNA-binding domain"/>
    <property type="match status" value="1"/>
</dbReference>
<keyword evidence="4" id="KW-1185">Reference proteome</keyword>
<dbReference type="InterPro" id="IPR039422">
    <property type="entry name" value="MarR/SlyA-like"/>
</dbReference>